<feature type="compositionally biased region" description="Low complexity" evidence="1">
    <location>
        <begin position="630"/>
        <end position="656"/>
    </location>
</feature>
<feature type="compositionally biased region" description="Low complexity" evidence="1">
    <location>
        <begin position="350"/>
        <end position="364"/>
    </location>
</feature>
<dbReference type="GO" id="GO:0008023">
    <property type="term" value="C:transcription elongation factor complex"/>
    <property type="evidence" value="ECO:0007669"/>
    <property type="project" value="InterPro"/>
</dbReference>
<feature type="compositionally biased region" description="Low complexity" evidence="1">
    <location>
        <begin position="129"/>
        <end position="147"/>
    </location>
</feature>
<evidence type="ECO:0000256" key="1">
    <source>
        <dbReference type="SAM" id="MobiDB-lite"/>
    </source>
</evidence>
<name>A0A168NSB3_ABSGL</name>
<feature type="compositionally biased region" description="Polar residues" evidence="1">
    <location>
        <begin position="391"/>
        <end position="409"/>
    </location>
</feature>
<evidence type="ECO:0000259" key="2">
    <source>
        <dbReference type="Pfam" id="PF10390"/>
    </source>
</evidence>
<dbReference type="InterPro" id="IPR019464">
    <property type="entry name" value="ELL_N"/>
</dbReference>
<evidence type="ECO:0000313" key="4">
    <source>
        <dbReference type="Proteomes" id="UP000078561"/>
    </source>
</evidence>
<feature type="compositionally biased region" description="Low complexity" evidence="1">
    <location>
        <begin position="176"/>
        <end position="197"/>
    </location>
</feature>
<feature type="compositionally biased region" description="Polar residues" evidence="1">
    <location>
        <begin position="333"/>
        <end position="349"/>
    </location>
</feature>
<dbReference type="InterPro" id="IPR036390">
    <property type="entry name" value="WH_DNA-bd_sf"/>
</dbReference>
<dbReference type="STRING" id="4829.A0A168NSB3"/>
<keyword evidence="4" id="KW-1185">Reference proteome</keyword>
<dbReference type="InterPro" id="IPR042065">
    <property type="entry name" value="E3_ELL-like"/>
</dbReference>
<feature type="region of interest" description="Disordered" evidence="1">
    <location>
        <begin position="471"/>
        <end position="508"/>
    </location>
</feature>
<dbReference type="PANTHER" id="PTHR13491">
    <property type="entry name" value="ZCCHC10 PROTEIN"/>
    <property type="match status" value="1"/>
</dbReference>
<accession>A0A168NSB3</accession>
<proteinExistence type="predicted"/>
<feature type="compositionally biased region" description="Low complexity" evidence="1">
    <location>
        <begin position="155"/>
        <end position="169"/>
    </location>
</feature>
<gene>
    <name evidence="3" type="primary">ABSGL_06841.1 scaffold 8678</name>
</gene>
<organism evidence="3">
    <name type="scientific">Absidia glauca</name>
    <name type="common">Pin mould</name>
    <dbReference type="NCBI Taxonomy" id="4829"/>
    <lineage>
        <taxon>Eukaryota</taxon>
        <taxon>Fungi</taxon>
        <taxon>Fungi incertae sedis</taxon>
        <taxon>Mucoromycota</taxon>
        <taxon>Mucoromycotina</taxon>
        <taxon>Mucoromycetes</taxon>
        <taxon>Mucorales</taxon>
        <taxon>Cunninghamellaceae</taxon>
        <taxon>Absidia</taxon>
    </lineage>
</organism>
<sequence length="663" mass="73756">MTNKKQVFSVRLNRDAYNLIMHQSQPMRLEIGDSSSFMFIGDRPFDLNLKREQSTIHVYEKDKLTRLDDDNRIRFVGNVTHAGHMKQVLSEEDKKRVRSITEQTEKEKNARSIELLDAPRIPTPTKLYNNSNTSPTTTVTTKMPSPSIKRNKLLSPSTNRPSPSSSSSSKLKASVNTTTPSPSGATTSTPNGSSSAAAVASRLEGAALAGLRERLIHLLALDHRPTEQLMQMLKVASVDLLPLLKKVAVLQKSVWCLRPEIFKDIRIWDWTRYDDKERATVRKKAELAYDHLDLPRNAPERANLIQRKPRKPSPKQLIPPPSQHTPILGNGGSNSNTPTKAGTNTPSVIHTSSSTTTSNSSNHSNTKRARADVDQVGKLPGIIKKRKGETTPISRSTEPTPSTIPATKQTSSSSSSSSSPSSSSTTPAKLISTKKPPTERKKQKIPAGKVIRTKALSSKLTRSATITVGQRLGTTDATQPTRYGGTDNEISSTDIEEDDDHDGISNKRSRMDDKLYVPPTIQTQMDFDRLCREHQHTQQAYIRFKKTFSQKHPIFIQALAAVNEKDKTEFVRKLKAYYQSKGGDMDNWRHLMQLSRQFNGTHAKINMMWTTIETAYRQKKFSLRLHRKSSSSSSAASSASSSSPPIPSSSSSVSAPYNKYTRR</sequence>
<feature type="compositionally biased region" description="Polar residues" evidence="1">
    <location>
        <begin position="471"/>
        <end position="481"/>
    </location>
</feature>
<protein>
    <recommendedName>
        <fullName evidence="2">RNA polymerase II elongation factor ELL N-terminal domain-containing protein</fullName>
    </recommendedName>
</protein>
<feature type="region of interest" description="Disordered" evidence="1">
    <location>
        <begin position="90"/>
        <end position="197"/>
    </location>
</feature>
<dbReference type="Pfam" id="PF10390">
    <property type="entry name" value="ELL"/>
    <property type="match status" value="1"/>
</dbReference>
<feature type="region of interest" description="Disordered" evidence="1">
    <location>
        <begin position="298"/>
        <end position="456"/>
    </location>
</feature>
<dbReference type="EMBL" id="LT553503">
    <property type="protein sequence ID" value="SAM01104.1"/>
    <property type="molecule type" value="Genomic_DNA"/>
</dbReference>
<dbReference type="SUPFAM" id="SSF46785">
    <property type="entry name" value="Winged helix' DNA-binding domain"/>
    <property type="match status" value="1"/>
</dbReference>
<feature type="domain" description="RNA polymerase II elongation factor ELL N-terminal" evidence="2">
    <location>
        <begin position="85"/>
        <end position="283"/>
    </location>
</feature>
<dbReference type="InterPro" id="IPR039715">
    <property type="entry name" value="ZCCHC10"/>
</dbReference>
<evidence type="ECO:0000313" key="3">
    <source>
        <dbReference type="EMBL" id="SAM01104.1"/>
    </source>
</evidence>
<feature type="compositionally biased region" description="Low complexity" evidence="1">
    <location>
        <begin position="410"/>
        <end position="427"/>
    </location>
</feature>
<dbReference type="GO" id="GO:0006368">
    <property type="term" value="P:transcription elongation by RNA polymerase II"/>
    <property type="evidence" value="ECO:0007669"/>
    <property type="project" value="InterPro"/>
</dbReference>
<dbReference type="OrthoDB" id="2587563at2759"/>
<reference evidence="3" key="1">
    <citation type="submission" date="2016-04" db="EMBL/GenBank/DDBJ databases">
        <authorList>
            <person name="Evans L.H."/>
            <person name="Alamgir A."/>
            <person name="Owens N."/>
            <person name="Weber N.D."/>
            <person name="Virtaneva K."/>
            <person name="Barbian K."/>
            <person name="Babar A."/>
            <person name="Rosenke K."/>
        </authorList>
    </citation>
    <scope>NUCLEOTIDE SEQUENCE [LARGE SCALE GENOMIC DNA]</scope>
    <source>
        <strain evidence="3">CBS 101.48</strain>
    </source>
</reference>
<dbReference type="Proteomes" id="UP000078561">
    <property type="component" value="Unassembled WGS sequence"/>
</dbReference>
<feature type="region of interest" description="Disordered" evidence="1">
    <location>
        <begin position="627"/>
        <end position="663"/>
    </location>
</feature>
<dbReference type="AlphaFoldDB" id="A0A168NSB3"/>
<dbReference type="Gene3D" id="1.10.10.2670">
    <property type="entry name" value="E3 ubiquitin-protein ligase"/>
    <property type="match status" value="1"/>
</dbReference>
<dbReference type="InParanoid" id="A0A168NSB3"/>
<dbReference type="PANTHER" id="PTHR13491:SF0">
    <property type="entry name" value="ZINC FINGER CCHC DOMAIN-CONTAINING PROTEIN 10"/>
    <property type="match status" value="1"/>
</dbReference>
<dbReference type="OMA" id="WMTIDEN"/>